<organism evidence="4 5">
    <name type="scientific">Allacma fusca</name>
    <dbReference type="NCBI Taxonomy" id="39272"/>
    <lineage>
        <taxon>Eukaryota</taxon>
        <taxon>Metazoa</taxon>
        <taxon>Ecdysozoa</taxon>
        <taxon>Arthropoda</taxon>
        <taxon>Hexapoda</taxon>
        <taxon>Collembola</taxon>
        <taxon>Symphypleona</taxon>
        <taxon>Sminthuridae</taxon>
        <taxon>Allacma</taxon>
    </lineage>
</organism>
<comment type="caution">
    <text evidence="4">The sequence shown here is derived from an EMBL/GenBank/DDBJ whole genome shotgun (WGS) entry which is preliminary data.</text>
</comment>
<dbReference type="CDD" id="cd00190">
    <property type="entry name" value="Tryp_SPc"/>
    <property type="match status" value="1"/>
</dbReference>
<dbReference type="Proteomes" id="UP000708208">
    <property type="component" value="Unassembled WGS sequence"/>
</dbReference>
<dbReference type="GO" id="GO:0006508">
    <property type="term" value="P:proteolysis"/>
    <property type="evidence" value="ECO:0007669"/>
    <property type="project" value="UniProtKB-KW"/>
</dbReference>
<dbReference type="PROSITE" id="PS50240">
    <property type="entry name" value="TRYPSIN_DOM"/>
    <property type="match status" value="1"/>
</dbReference>
<name>A0A8J2KRU8_9HEXA</name>
<keyword evidence="2" id="KW-0732">Signal</keyword>
<dbReference type="Pfam" id="PF00089">
    <property type="entry name" value="Trypsin"/>
    <property type="match status" value="1"/>
</dbReference>
<dbReference type="InterPro" id="IPR051333">
    <property type="entry name" value="CLIP_Serine_Protease"/>
</dbReference>
<dbReference type="PANTHER" id="PTHR24260:SF136">
    <property type="entry name" value="GH08193P-RELATED"/>
    <property type="match status" value="1"/>
</dbReference>
<evidence type="ECO:0000256" key="2">
    <source>
        <dbReference type="SAM" id="SignalP"/>
    </source>
</evidence>
<protein>
    <recommendedName>
        <fullName evidence="3">Peptidase S1 domain-containing protein</fullName>
    </recommendedName>
</protein>
<dbReference type="AlphaFoldDB" id="A0A8J2KRU8"/>
<keyword evidence="1" id="KW-0720">Serine protease</keyword>
<dbReference type="InterPro" id="IPR033116">
    <property type="entry name" value="TRYPSIN_SER"/>
</dbReference>
<keyword evidence="1" id="KW-0378">Hydrolase</keyword>
<proteinExistence type="predicted"/>
<dbReference type="OrthoDB" id="5565075at2759"/>
<gene>
    <name evidence="4" type="ORF">AFUS01_LOCUS30111</name>
</gene>
<feature type="domain" description="Peptidase S1" evidence="3">
    <location>
        <begin position="44"/>
        <end position="305"/>
    </location>
</feature>
<dbReference type="PROSITE" id="PS00134">
    <property type="entry name" value="TRYPSIN_HIS"/>
    <property type="match status" value="1"/>
</dbReference>
<keyword evidence="1" id="KW-0645">Protease</keyword>
<dbReference type="PANTHER" id="PTHR24260">
    <property type="match status" value="1"/>
</dbReference>
<dbReference type="InterPro" id="IPR001254">
    <property type="entry name" value="Trypsin_dom"/>
</dbReference>
<dbReference type="EMBL" id="CAJVCH010456354">
    <property type="protein sequence ID" value="CAG7819680.1"/>
    <property type="molecule type" value="Genomic_DNA"/>
</dbReference>
<reference evidence="4" key="1">
    <citation type="submission" date="2021-06" db="EMBL/GenBank/DDBJ databases">
        <authorList>
            <person name="Hodson N. C."/>
            <person name="Mongue J. A."/>
            <person name="Jaron S. K."/>
        </authorList>
    </citation>
    <scope>NUCLEOTIDE SEQUENCE</scope>
</reference>
<feature type="signal peptide" evidence="2">
    <location>
        <begin position="1"/>
        <end position="20"/>
    </location>
</feature>
<evidence type="ECO:0000259" key="3">
    <source>
        <dbReference type="PROSITE" id="PS50240"/>
    </source>
</evidence>
<evidence type="ECO:0000256" key="1">
    <source>
        <dbReference type="RuleBase" id="RU363034"/>
    </source>
</evidence>
<evidence type="ECO:0000313" key="4">
    <source>
        <dbReference type="EMBL" id="CAG7819680.1"/>
    </source>
</evidence>
<sequence length="310" mass="34043">MSRVLILALLIGIFSSSAVAKISRLFNTVSTLPQLIGPVGEDRITLGEPTTAQPFAGALVFYVNGKYGDPFCTSSLIAPDRVLTAAHCFPPIMYHPKIQLKFVYGLSDIREASIEENKNNPNVSIITFDIDEDVEIHDDYKGESNFFLDDIAIIELPTPVTAPGLKVMRLAKTEILDNVHDVGWGKMNCTHASPDTLRKAEANVISQAECTERLNGVRGGIPVPDSQICSFFKAMGELAAVSSGDSGGPLYQDGTDPIQIGVLSHGYFYPKIKDPPKNWACINPYFPQVFVRVSYYQDWIQKIVPSAQFV</sequence>
<feature type="chain" id="PRO_5035259313" description="Peptidase S1 domain-containing protein" evidence="2">
    <location>
        <begin position="21"/>
        <end position="310"/>
    </location>
</feature>
<dbReference type="InterPro" id="IPR018114">
    <property type="entry name" value="TRYPSIN_HIS"/>
</dbReference>
<dbReference type="GO" id="GO:0004252">
    <property type="term" value="F:serine-type endopeptidase activity"/>
    <property type="evidence" value="ECO:0007669"/>
    <property type="project" value="InterPro"/>
</dbReference>
<keyword evidence="5" id="KW-1185">Reference proteome</keyword>
<dbReference type="PROSITE" id="PS00135">
    <property type="entry name" value="TRYPSIN_SER"/>
    <property type="match status" value="1"/>
</dbReference>
<accession>A0A8J2KRU8</accession>
<evidence type="ECO:0000313" key="5">
    <source>
        <dbReference type="Proteomes" id="UP000708208"/>
    </source>
</evidence>
<dbReference type="SMART" id="SM00020">
    <property type="entry name" value="Tryp_SPc"/>
    <property type="match status" value="1"/>
</dbReference>